<name>A0A318H4C8_9BURK</name>
<dbReference type="GO" id="GO:0004784">
    <property type="term" value="F:superoxide dismutase activity"/>
    <property type="evidence" value="ECO:0007669"/>
    <property type="project" value="UniProtKB-EC"/>
</dbReference>
<dbReference type="SUPFAM" id="SSF49329">
    <property type="entry name" value="Cu,Zn superoxide dismutase-like"/>
    <property type="match status" value="1"/>
</dbReference>
<evidence type="ECO:0000256" key="4">
    <source>
        <dbReference type="SAM" id="SignalP"/>
    </source>
</evidence>
<comment type="caution">
    <text evidence="6">The sequence shown here is derived from an EMBL/GenBank/DDBJ whole genome shotgun (WGS) entry which is preliminary data.</text>
</comment>
<keyword evidence="2" id="KW-0186">Copper</keyword>
<feature type="domain" description="Superoxide dismutase copper/zinc binding" evidence="5">
    <location>
        <begin position="53"/>
        <end position="180"/>
    </location>
</feature>
<keyword evidence="2" id="KW-0479">Metal-binding</keyword>
<comment type="similarity">
    <text evidence="1 2">Belongs to the Cu-Zn superoxide dismutase family.</text>
</comment>
<evidence type="ECO:0000313" key="6">
    <source>
        <dbReference type="EMBL" id="PXW98001.1"/>
    </source>
</evidence>
<comment type="catalytic activity">
    <reaction evidence="2">
        <text>2 superoxide + 2 H(+) = H2O2 + O2</text>
        <dbReference type="Rhea" id="RHEA:20696"/>
        <dbReference type="ChEBI" id="CHEBI:15378"/>
        <dbReference type="ChEBI" id="CHEBI:15379"/>
        <dbReference type="ChEBI" id="CHEBI:16240"/>
        <dbReference type="ChEBI" id="CHEBI:18421"/>
        <dbReference type="EC" id="1.15.1.1"/>
    </reaction>
</comment>
<dbReference type="GO" id="GO:0005507">
    <property type="term" value="F:copper ion binding"/>
    <property type="evidence" value="ECO:0007669"/>
    <property type="project" value="InterPro"/>
</dbReference>
<feature type="chain" id="PRO_5016414747" description="Superoxide dismutase [Cu-Zn]" evidence="4">
    <location>
        <begin position="21"/>
        <end position="183"/>
    </location>
</feature>
<feature type="signal peptide" evidence="4">
    <location>
        <begin position="1"/>
        <end position="20"/>
    </location>
</feature>
<evidence type="ECO:0000313" key="7">
    <source>
        <dbReference type="Proteomes" id="UP000247811"/>
    </source>
</evidence>
<dbReference type="PROSITE" id="PS00332">
    <property type="entry name" value="SOD_CU_ZN_2"/>
    <property type="match status" value="1"/>
</dbReference>
<dbReference type="RefSeq" id="WP_245909403.1">
    <property type="nucleotide sequence ID" value="NZ_QJJS01000003.1"/>
</dbReference>
<evidence type="ECO:0000259" key="5">
    <source>
        <dbReference type="Pfam" id="PF00080"/>
    </source>
</evidence>
<dbReference type="InterPro" id="IPR001424">
    <property type="entry name" value="SOD_Cu_Zn_dom"/>
</dbReference>
<gene>
    <name evidence="6" type="ORF">C7444_10392</name>
</gene>
<keyword evidence="2" id="KW-0560">Oxidoreductase</keyword>
<comment type="cofactor">
    <cofactor evidence="2">
        <name>Cu cation</name>
        <dbReference type="ChEBI" id="CHEBI:23378"/>
    </cofactor>
    <text evidence="2">Binds 1 copper ion per subunit.</text>
</comment>
<protein>
    <recommendedName>
        <fullName evidence="2">Superoxide dismutase [Cu-Zn]</fullName>
        <ecNumber evidence="2">1.15.1.1</ecNumber>
    </recommendedName>
</protein>
<dbReference type="InterPro" id="IPR036423">
    <property type="entry name" value="SOD-like_Cu/Zn_dom_sf"/>
</dbReference>
<comment type="function">
    <text evidence="2">Destroys radicals which are normally produced within the cells and which are toxic to biological systems.</text>
</comment>
<dbReference type="PANTHER" id="PTHR10003">
    <property type="entry name" value="SUPEROXIDE DISMUTASE CU-ZN -RELATED"/>
    <property type="match status" value="1"/>
</dbReference>
<dbReference type="InterPro" id="IPR024134">
    <property type="entry name" value="SOD_Cu/Zn_/chaperone"/>
</dbReference>
<evidence type="ECO:0000256" key="1">
    <source>
        <dbReference type="ARBA" id="ARBA00010457"/>
    </source>
</evidence>
<dbReference type="PRINTS" id="PR00068">
    <property type="entry name" value="CUZNDISMTASE"/>
</dbReference>
<dbReference type="Gene3D" id="2.60.40.200">
    <property type="entry name" value="Superoxide dismutase, copper/zinc binding domain"/>
    <property type="match status" value="1"/>
</dbReference>
<comment type="cofactor">
    <cofactor evidence="2">
        <name>Zn(2+)</name>
        <dbReference type="ChEBI" id="CHEBI:29105"/>
    </cofactor>
    <text evidence="2">Binds 1 zinc ion per subunit.</text>
</comment>
<dbReference type="PROSITE" id="PS00087">
    <property type="entry name" value="SOD_CU_ZN_1"/>
    <property type="match status" value="1"/>
</dbReference>
<dbReference type="PROSITE" id="PS51257">
    <property type="entry name" value="PROKAR_LIPOPROTEIN"/>
    <property type="match status" value="1"/>
</dbReference>
<reference evidence="6 7" key="1">
    <citation type="submission" date="2018-05" db="EMBL/GenBank/DDBJ databases">
        <title>Genomic Encyclopedia of Type Strains, Phase IV (KMG-IV): sequencing the most valuable type-strain genomes for metagenomic binning, comparative biology and taxonomic classification.</title>
        <authorList>
            <person name="Goeker M."/>
        </authorList>
    </citation>
    <scope>NUCLEOTIDE SEQUENCE [LARGE SCALE GENOMIC DNA]</scope>
    <source>
        <strain evidence="6 7">DSM 566</strain>
    </source>
</reference>
<organism evidence="6 7">
    <name type="scientific">Sphaerotilus hippei</name>
    <dbReference type="NCBI Taxonomy" id="744406"/>
    <lineage>
        <taxon>Bacteria</taxon>
        <taxon>Pseudomonadati</taxon>
        <taxon>Pseudomonadota</taxon>
        <taxon>Betaproteobacteria</taxon>
        <taxon>Burkholderiales</taxon>
        <taxon>Sphaerotilaceae</taxon>
        <taxon>Sphaerotilus</taxon>
    </lineage>
</organism>
<dbReference type="EC" id="1.15.1.1" evidence="2"/>
<accession>A0A318H4C8</accession>
<dbReference type="CDD" id="cd00305">
    <property type="entry name" value="Cu-Zn_Superoxide_Dismutase"/>
    <property type="match status" value="1"/>
</dbReference>
<feature type="compositionally biased region" description="Basic and acidic residues" evidence="3">
    <location>
        <begin position="78"/>
        <end position="89"/>
    </location>
</feature>
<dbReference type="Pfam" id="PF00080">
    <property type="entry name" value="Sod_Cu"/>
    <property type="match status" value="1"/>
</dbReference>
<keyword evidence="4" id="KW-0732">Signal</keyword>
<evidence type="ECO:0000256" key="3">
    <source>
        <dbReference type="SAM" id="MobiDB-lite"/>
    </source>
</evidence>
<dbReference type="AlphaFoldDB" id="A0A318H4C8"/>
<dbReference type="EMBL" id="QJJS01000003">
    <property type="protein sequence ID" value="PXW98001.1"/>
    <property type="molecule type" value="Genomic_DNA"/>
</dbReference>
<sequence>MRLSFLMLTAGLLTLSGCGAFGPRGEHGAGPGPGHMMSMAHARLAPTQGQSAAGEVMFHQHGDHVMVHARLTGLKPGAEHGFHVHEKGDCSAPDGSSAGGHHNPAAKAHGPQDADHHAGDLPNLKADPNGVVDQKFMVHGVALSGADSLVGRGLIVHAGPDDYRTQPTGNSGARIACGVITSH</sequence>
<keyword evidence="7" id="KW-1185">Reference proteome</keyword>
<proteinExistence type="inferred from homology"/>
<evidence type="ECO:0000256" key="2">
    <source>
        <dbReference type="RuleBase" id="RU000393"/>
    </source>
</evidence>
<keyword evidence="2" id="KW-0862">Zinc</keyword>
<feature type="region of interest" description="Disordered" evidence="3">
    <location>
        <begin position="78"/>
        <end position="127"/>
    </location>
</feature>
<feature type="compositionally biased region" description="Basic and acidic residues" evidence="3">
    <location>
        <begin position="110"/>
        <end position="119"/>
    </location>
</feature>
<dbReference type="InterPro" id="IPR018152">
    <property type="entry name" value="SOD_Cu/Zn_BS"/>
</dbReference>
<dbReference type="Proteomes" id="UP000247811">
    <property type="component" value="Unassembled WGS sequence"/>
</dbReference>